<dbReference type="InterPro" id="IPR027417">
    <property type="entry name" value="P-loop_NTPase"/>
</dbReference>
<dbReference type="GO" id="GO:0007165">
    <property type="term" value="P:signal transduction"/>
    <property type="evidence" value="ECO:0007669"/>
    <property type="project" value="InterPro"/>
</dbReference>
<evidence type="ECO:0000313" key="3">
    <source>
        <dbReference type="Proteomes" id="UP000223913"/>
    </source>
</evidence>
<dbReference type="InterPro" id="IPR000157">
    <property type="entry name" value="TIR_dom"/>
</dbReference>
<dbReference type="AlphaFoldDB" id="A0A2D0MXS9"/>
<dbReference type="Gene3D" id="3.90.1580.10">
    <property type="entry name" value="paralog of FGE (formylglycine-generating enzyme)"/>
    <property type="match status" value="1"/>
</dbReference>
<sequence>MVFYAPKLDFRQENILFLYIEVKGLNQLNMTEPKPTRIFISYRRTDTNLVAENIYLHLREAFGRGTVFKDNDTIKPGDYWEKTLLTHLEQATVILVLIDQNFQLKAPNGSEVDWIHRELTYSLQSETKRVIHILIDRTEMPGPEAFPRIDRIQKLLSGRQAYRTIRSDSMRTDMRSLIEYLSQAADIPRLAIEAKTIQAVNPKRIIKANRLNWWQRLLFPFLRETKKHQLALETLDLFAHNEITYMCTELQDYLNLQVKDSHGKIQDFVTSFLTLLDDRKNDQRFYLLLGETGSGKSTALAKLFTRYATKKRHFDIVFFKFQQDLQSIYQLTDQKNIILLLDGIDDTGDALRDPDGFFTEVEEHTKGFARVVISCRTQFFVNQAAERSHTYTHPANPYQKYYLQFLDKDTVRSQISRVFPPLSENDNYRLAYAIVNQSGDHFTRPLLLPYLKDMVAQADRFLFLDPDSLDKRVGVTAFEIYEIIIREWIFRERKRVERVGDTSRSHPHDYGRELWRTSKAIARYVYLQEGKAGAPYIFYVDLRRLPQQLELNLDEVHLRTDSLLHRNEAGYYRFAHRTFKEFFYAVLLYEGRIAERDFPFDQYEEAARFYREMCEIRYFRAQPHTRRRRYRPGEAANTPLVQNLGIALGTFAFLENIRSGVTIFQLFRRFTSAISQQEHYDAFVDAAEYLVKQEKVSIAENRMIEICETYELHTAELLTYFFFSHDPVDGAFQFIHLSFAEFFCLDEMLRETDAVEMVRHFPFDQLRFRQLFISEIKWLRLQSSGHSFSLRMDGAPFTNEHFQAWQQKKEAQGAVATYFDYYSDQVQADYADYAGRLGKNTWISVRTQEAGLLTEIPFAERVRHLDLAHNGFQGPIDLRSFQQLETLAISGNPGLELTASFFPDSLKQLIYSSHYGVIKGIEEMKTSFPKLTISPNGNKAYTLLTTPFTAPEMVHVAGGKFWRGSHDDPDSDEFPRHLVALSDFKMGRYPVTRQEFARFVRETGYTTTAECEGWAIAAVWIAHNNKSTLSHFPKAGSHWMQDAYGHPMSGDQARHPVIQVSWHDAQAYCRWLSAKTGKNYRLPTEAEWEYAAIGGQYSGCRDDQGQVLSCYTYAGSDDLDKVGWYFHKFEGRANSLYRPQQVGGLQPNQLGIFDLSGNVWEWCRDWYAKDYYRRFENQVAANPQGAESGDGRVLRGGSWDYFEDYCQVSIRNRINPNVRDYRNGFRLAQDSL</sequence>
<feature type="domain" description="TIR" evidence="1">
    <location>
        <begin position="34"/>
        <end position="178"/>
    </location>
</feature>
<dbReference type="SUPFAM" id="SSF52200">
    <property type="entry name" value="Toll/Interleukin receptor TIR domain"/>
    <property type="match status" value="1"/>
</dbReference>
<dbReference type="Gene3D" id="3.40.50.300">
    <property type="entry name" value="P-loop containing nucleotide triphosphate hydrolases"/>
    <property type="match status" value="1"/>
</dbReference>
<dbReference type="InterPro" id="IPR016187">
    <property type="entry name" value="CTDL_fold"/>
</dbReference>
<dbReference type="Pfam" id="PF03781">
    <property type="entry name" value="FGE-sulfatase"/>
    <property type="match status" value="1"/>
</dbReference>
<dbReference type="PROSITE" id="PS50104">
    <property type="entry name" value="TIR"/>
    <property type="match status" value="1"/>
</dbReference>
<gene>
    <name evidence="2" type="ORF">CRP01_40870</name>
</gene>
<accession>A0A2D0MXS9</accession>
<reference evidence="2 3" key="1">
    <citation type="submission" date="2017-10" db="EMBL/GenBank/DDBJ databases">
        <title>The draft genome sequence of Lewinella nigricans NBRC 102662.</title>
        <authorList>
            <person name="Wang K."/>
        </authorList>
    </citation>
    <scope>NUCLEOTIDE SEQUENCE [LARGE SCALE GENOMIC DNA]</scope>
    <source>
        <strain evidence="2 3">NBRC 102662</strain>
    </source>
</reference>
<name>A0A2D0MXS9_FLAN2</name>
<evidence type="ECO:0000313" key="2">
    <source>
        <dbReference type="EMBL" id="PHN00709.1"/>
    </source>
</evidence>
<dbReference type="PANTHER" id="PTHR23150">
    <property type="entry name" value="SULFATASE MODIFYING FACTOR 1, 2"/>
    <property type="match status" value="1"/>
</dbReference>
<dbReference type="EMBL" id="PDUD01000080">
    <property type="protein sequence ID" value="PHN00709.1"/>
    <property type="molecule type" value="Genomic_DNA"/>
</dbReference>
<comment type="caution">
    <text evidence="2">The sequence shown here is derived from an EMBL/GenBank/DDBJ whole genome shotgun (WGS) entry which is preliminary data.</text>
</comment>
<dbReference type="Proteomes" id="UP000223913">
    <property type="component" value="Unassembled WGS sequence"/>
</dbReference>
<dbReference type="GO" id="GO:0120147">
    <property type="term" value="F:formylglycine-generating oxidase activity"/>
    <property type="evidence" value="ECO:0007669"/>
    <property type="project" value="TreeGrafter"/>
</dbReference>
<evidence type="ECO:0000259" key="1">
    <source>
        <dbReference type="PROSITE" id="PS50104"/>
    </source>
</evidence>
<dbReference type="InterPro" id="IPR051043">
    <property type="entry name" value="Sulfatase_Mod_Factor_Kinase"/>
</dbReference>
<protein>
    <recommendedName>
        <fullName evidence="1">TIR domain-containing protein</fullName>
    </recommendedName>
</protein>
<dbReference type="PANTHER" id="PTHR23150:SF19">
    <property type="entry name" value="FORMYLGLYCINE-GENERATING ENZYME"/>
    <property type="match status" value="1"/>
</dbReference>
<dbReference type="InterPro" id="IPR005532">
    <property type="entry name" value="SUMF_dom"/>
</dbReference>
<dbReference type="SUPFAM" id="SSF52540">
    <property type="entry name" value="P-loop containing nucleoside triphosphate hydrolases"/>
    <property type="match status" value="1"/>
</dbReference>
<dbReference type="Gene3D" id="3.40.50.10140">
    <property type="entry name" value="Toll/interleukin-1 receptor homology (TIR) domain"/>
    <property type="match status" value="1"/>
</dbReference>
<keyword evidence="3" id="KW-1185">Reference proteome</keyword>
<dbReference type="InterPro" id="IPR042095">
    <property type="entry name" value="SUMF_sf"/>
</dbReference>
<proteinExistence type="predicted"/>
<dbReference type="Pfam" id="PF13676">
    <property type="entry name" value="TIR_2"/>
    <property type="match status" value="1"/>
</dbReference>
<dbReference type="InterPro" id="IPR035897">
    <property type="entry name" value="Toll_tir_struct_dom_sf"/>
</dbReference>
<organism evidence="2 3">
    <name type="scientific">Flavilitoribacter nigricans (strain ATCC 23147 / DSM 23189 / NBRC 102662 / NCIMB 1420 / SS-2)</name>
    <name type="common">Lewinella nigricans</name>
    <dbReference type="NCBI Taxonomy" id="1122177"/>
    <lineage>
        <taxon>Bacteria</taxon>
        <taxon>Pseudomonadati</taxon>
        <taxon>Bacteroidota</taxon>
        <taxon>Saprospiria</taxon>
        <taxon>Saprospirales</taxon>
        <taxon>Lewinellaceae</taxon>
        <taxon>Flavilitoribacter</taxon>
    </lineage>
</organism>
<dbReference type="SUPFAM" id="SSF56436">
    <property type="entry name" value="C-type lectin-like"/>
    <property type="match status" value="1"/>
</dbReference>